<evidence type="ECO:0000313" key="4">
    <source>
        <dbReference type="EMBL" id="MDP9800431.1"/>
    </source>
</evidence>
<organism evidence="4 5">
    <name type="scientific">Arcanobacterium wilhelmae</name>
    <dbReference type="NCBI Taxonomy" id="1803177"/>
    <lineage>
        <taxon>Bacteria</taxon>
        <taxon>Bacillati</taxon>
        <taxon>Actinomycetota</taxon>
        <taxon>Actinomycetes</taxon>
        <taxon>Actinomycetales</taxon>
        <taxon>Actinomycetaceae</taxon>
        <taxon>Arcanobacterium</taxon>
    </lineage>
</organism>
<evidence type="ECO:0000256" key="2">
    <source>
        <dbReference type="SAM" id="MobiDB-lite"/>
    </source>
</evidence>
<evidence type="ECO:0000259" key="3">
    <source>
        <dbReference type="Pfam" id="PF13518"/>
    </source>
</evidence>
<dbReference type="InterPro" id="IPR052057">
    <property type="entry name" value="IS150/IS1296_orfA-like"/>
</dbReference>
<gene>
    <name evidence="4" type="ORF">J2S49_000507</name>
</gene>
<feature type="region of interest" description="Disordered" evidence="2">
    <location>
        <begin position="107"/>
        <end position="131"/>
    </location>
</feature>
<dbReference type="PANTHER" id="PTHR33795">
    <property type="entry name" value="INSERTION ELEMENT IS150 PROTEIN INSJ"/>
    <property type="match status" value="1"/>
</dbReference>
<dbReference type="Pfam" id="PF13518">
    <property type="entry name" value="HTH_28"/>
    <property type="match status" value="1"/>
</dbReference>
<protein>
    <submittedName>
        <fullName evidence="4">Transposase-like protein</fullName>
    </submittedName>
</protein>
<dbReference type="SUPFAM" id="SSF46689">
    <property type="entry name" value="Homeodomain-like"/>
    <property type="match status" value="1"/>
</dbReference>
<proteinExistence type="inferred from homology"/>
<comment type="similarity">
    <text evidence="1">Belongs to the IS150/IS1296 orfA family.</text>
</comment>
<accession>A0ABT9NAK9</accession>
<dbReference type="InterPro" id="IPR055247">
    <property type="entry name" value="InsJ-like_HTH"/>
</dbReference>
<dbReference type="InterPro" id="IPR009057">
    <property type="entry name" value="Homeodomain-like_sf"/>
</dbReference>
<comment type="caution">
    <text evidence="4">The sequence shown here is derived from an EMBL/GenBank/DDBJ whole genome shotgun (WGS) entry which is preliminary data.</text>
</comment>
<dbReference type="PANTHER" id="PTHR33795:SF1">
    <property type="entry name" value="INSERTION ELEMENT IS150 PROTEIN INSJ"/>
    <property type="match status" value="1"/>
</dbReference>
<keyword evidence="5" id="KW-1185">Reference proteome</keyword>
<dbReference type="InterPro" id="IPR036388">
    <property type="entry name" value="WH-like_DNA-bd_sf"/>
</dbReference>
<evidence type="ECO:0000256" key="1">
    <source>
        <dbReference type="ARBA" id="ARBA00038232"/>
    </source>
</evidence>
<feature type="domain" description="Insertion element IS150 protein InsJ-like helix-turn-helix" evidence="3">
    <location>
        <begin position="67"/>
        <end position="120"/>
    </location>
</feature>
<reference evidence="4 5" key="1">
    <citation type="submission" date="2023-07" db="EMBL/GenBank/DDBJ databases">
        <title>Sequencing the genomes of 1000 actinobacteria strains.</title>
        <authorList>
            <person name="Klenk H.-P."/>
        </authorList>
    </citation>
    <scope>NUCLEOTIDE SEQUENCE [LARGE SCALE GENOMIC DNA]</scope>
    <source>
        <strain evidence="4 5">DSM 102162</strain>
    </source>
</reference>
<dbReference type="Gene3D" id="1.10.10.10">
    <property type="entry name" value="Winged helix-like DNA-binding domain superfamily/Winged helix DNA-binding domain"/>
    <property type="match status" value="1"/>
</dbReference>
<dbReference type="Proteomes" id="UP001235966">
    <property type="component" value="Unassembled WGS sequence"/>
</dbReference>
<evidence type="ECO:0000313" key="5">
    <source>
        <dbReference type="Proteomes" id="UP001235966"/>
    </source>
</evidence>
<sequence>MLKHSKISEAERVRLVVLFEAGYGYEAAARIVECGKKSAMHLWDRWRIHGKLALVSKPHKTQYSFEFKLAAVERFLAGESKPAIARDLGLSSPKLLQKWVKAYRDQGENGLHPKPKGRPRGSTTRRVGPVSEVDQLKRRVEWLEMENAYLKALRDFNLSQRES</sequence>
<dbReference type="EMBL" id="JAUSQW010000001">
    <property type="protein sequence ID" value="MDP9800431.1"/>
    <property type="molecule type" value="Genomic_DNA"/>
</dbReference>
<name>A0ABT9NAK9_9ACTO</name>
<dbReference type="RefSeq" id="WP_278057810.1">
    <property type="nucleotide sequence ID" value="NZ_CP121247.1"/>
</dbReference>